<proteinExistence type="predicted"/>
<dbReference type="Proteomes" id="UP001470230">
    <property type="component" value="Unassembled WGS sequence"/>
</dbReference>
<dbReference type="EMBL" id="JAPFFF010000342">
    <property type="protein sequence ID" value="KAK8834669.1"/>
    <property type="molecule type" value="Genomic_DNA"/>
</dbReference>
<organism evidence="3 4">
    <name type="scientific">Tritrichomonas musculus</name>
    <dbReference type="NCBI Taxonomy" id="1915356"/>
    <lineage>
        <taxon>Eukaryota</taxon>
        <taxon>Metamonada</taxon>
        <taxon>Parabasalia</taxon>
        <taxon>Tritrichomonadida</taxon>
        <taxon>Tritrichomonadidae</taxon>
        <taxon>Tritrichomonas</taxon>
    </lineage>
</organism>
<dbReference type="EMBL" id="JAPFFF010000017">
    <property type="protein sequence ID" value="KAK8863601.1"/>
    <property type="molecule type" value="Genomic_DNA"/>
</dbReference>
<protein>
    <submittedName>
        <fullName evidence="3">Uncharacterized protein</fullName>
    </submittedName>
</protein>
<evidence type="ECO:0000313" key="3">
    <source>
        <dbReference type="EMBL" id="KAK8863601.1"/>
    </source>
</evidence>
<evidence type="ECO:0000313" key="4">
    <source>
        <dbReference type="Proteomes" id="UP001470230"/>
    </source>
</evidence>
<comment type="caution">
    <text evidence="3">The sequence shown here is derived from an EMBL/GenBank/DDBJ whole genome shotgun (WGS) entry which is preliminary data.</text>
</comment>
<reference evidence="3 4" key="1">
    <citation type="submission" date="2024-04" db="EMBL/GenBank/DDBJ databases">
        <title>Tritrichomonas musculus Genome.</title>
        <authorList>
            <person name="Alves-Ferreira E."/>
            <person name="Grigg M."/>
            <person name="Lorenzi H."/>
            <person name="Galac M."/>
        </authorList>
    </citation>
    <scope>NUCLEOTIDE SEQUENCE [LARGE SCALE GENOMIC DNA]</scope>
    <source>
        <strain evidence="3 4">EAF2021</strain>
    </source>
</reference>
<evidence type="ECO:0000256" key="1">
    <source>
        <dbReference type="SAM" id="MobiDB-lite"/>
    </source>
</evidence>
<feature type="region of interest" description="Disordered" evidence="1">
    <location>
        <begin position="1"/>
        <end position="32"/>
    </location>
</feature>
<name>A0ABR2IK52_9EUKA</name>
<sequence>MRARQNQTSAARQARLDNIEKQKKVVEPPATPSKVSSKSMIFSVLVSNSYMNRVSLVLDSCGVNHESLTKTTSLLPHVEKKMVNYANKSCENARREMSGFASTDTRLSGQKKGSESTKSWIVYITGKILKFSNCIKDGKGKANSNFNGASNMIESQDLH</sequence>
<accession>A0ABR2IK52</accession>
<keyword evidence="4" id="KW-1185">Reference proteome</keyword>
<gene>
    <name evidence="3" type="ORF">M9Y10_011288</name>
    <name evidence="2" type="ORF">M9Y10_026524</name>
</gene>
<feature type="compositionally biased region" description="Polar residues" evidence="1">
    <location>
        <begin position="1"/>
        <end position="11"/>
    </location>
</feature>
<feature type="compositionally biased region" description="Basic and acidic residues" evidence="1">
    <location>
        <begin position="14"/>
        <end position="26"/>
    </location>
</feature>
<evidence type="ECO:0000313" key="2">
    <source>
        <dbReference type="EMBL" id="KAK8834669.1"/>
    </source>
</evidence>